<name>A0A917Q643_9HYPH</name>
<dbReference type="Pfam" id="PF01266">
    <property type="entry name" value="DAO"/>
    <property type="match status" value="1"/>
</dbReference>
<dbReference type="PANTHER" id="PTHR13847">
    <property type="entry name" value="SARCOSINE DEHYDROGENASE-RELATED"/>
    <property type="match status" value="1"/>
</dbReference>
<organism evidence="3 4">
    <name type="scientific">Salinarimonas ramus</name>
    <dbReference type="NCBI Taxonomy" id="690164"/>
    <lineage>
        <taxon>Bacteria</taxon>
        <taxon>Pseudomonadati</taxon>
        <taxon>Pseudomonadota</taxon>
        <taxon>Alphaproteobacteria</taxon>
        <taxon>Hyphomicrobiales</taxon>
        <taxon>Salinarimonadaceae</taxon>
        <taxon>Salinarimonas</taxon>
    </lineage>
</organism>
<proteinExistence type="predicted"/>
<dbReference type="Proteomes" id="UP000600449">
    <property type="component" value="Unassembled WGS sequence"/>
</dbReference>
<dbReference type="InterPro" id="IPR036188">
    <property type="entry name" value="FAD/NAD-bd_sf"/>
</dbReference>
<protein>
    <submittedName>
        <fullName evidence="3">Amino acid dehydrogenase</fullName>
    </submittedName>
</protein>
<dbReference type="EMBL" id="BMMF01000004">
    <property type="protein sequence ID" value="GGK28858.1"/>
    <property type="molecule type" value="Genomic_DNA"/>
</dbReference>
<evidence type="ECO:0000313" key="4">
    <source>
        <dbReference type="Proteomes" id="UP000600449"/>
    </source>
</evidence>
<evidence type="ECO:0000256" key="1">
    <source>
        <dbReference type="ARBA" id="ARBA00023002"/>
    </source>
</evidence>
<feature type="domain" description="FAD dependent oxidoreductase" evidence="2">
    <location>
        <begin position="2"/>
        <end position="391"/>
    </location>
</feature>
<dbReference type="SUPFAM" id="SSF54373">
    <property type="entry name" value="FAD-linked reductases, C-terminal domain"/>
    <property type="match status" value="1"/>
</dbReference>
<dbReference type="InterPro" id="IPR006076">
    <property type="entry name" value="FAD-dep_OxRdtase"/>
</dbReference>
<sequence length="412" mass="44114">MRIVVIGAGVVGLACARALVKDGHAVRVVERAVDGDRASFGNAGGLAVSELAPASAPGIWKQVPRWLVDPLGPLSVRPGHALKLLPWLRRFLATGRPEEIARISTANAAIGRRATEDMADLLAEVGLPGDLRRDGALTLYESEAGFEADRADWTRRAEHGFPTEALSGDEARAMEPAISTRVVKAVYDPSWSLVADPRRVVEGLERWLREREVPFHEAEATALEPGLDRVRIMLADGSAGDADIVVVAAGAWSARLAESVGDRALLESERGYNVTIPRPNVSLTRQLVFAERKFVATPLAIGLRIGGAAEFAGLDAPARLARADALARLAKIYLPDLDTSEATRWMGQRPSTPDGLPVIGWSPGKGRVIYAFGHGHLGLTQSATTGRLVAGLLSGDTGDVDMEPYSIARFRR</sequence>
<evidence type="ECO:0000313" key="3">
    <source>
        <dbReference type="EMBL" id="GGK28858.1"/>
    </source>
</evidence>
<dbReference type="Gene3D" id="3.50.50.60">
    <property type="entry name" value="FAD/NAD(P)-binding domain"/>
    <property type="match status" value="2"/>
</dbReference>
<dbReference type="PROSITE" id="PS51257">
    <property type="entry name" value="PROKAR_LIPOPROTEIN"/>
    <property type="match status" value="1"/>
</dbReference>
<keyword evidence="1" id="KW-0560">Oxidoreductase</keyword>
<gene>
    <name evidence="3" type="ORF">GCM10011322_14090</name>
</gene>
<keyword evidence="4" id="KW-1185">Reference proteome</keyword>
<reference evidence="3 4" key="1">
    <citation type="journal article" date="2014" name="Int. J. Syst. Evol. Microbiol.">
        <title>Complete genome sequence of Corynebacterium casei LMG S-19264T (=DSM 44701T), isolated from a smear-ripened cheese.</title>
        <authorList>
            <consortium name="US DOE Joint Genome Institute (JGI-PGF)"/>
            <person name="Walter F."/>
            <person name="Albersmeier A."/>
            <person name="Kalinowski J."/>
            <person name="Ruckert C."/>
        </authorList>
    </citation>
    <scope>NUCLEOTIDE SEQUENCE [LARGE SCALE GENOMIC DNA]</scope>
    <source>
        <strain evidence="3 4">CGMCC 1.9161</strain>
    </source>
</reference>
<dbReference type="SUPFAM" id="SSF51905">
    <property type="entry name" value="FAD/NAD(P)-binding domain"/>
    <property type="match status" value="1"/>
</dbReference>
<dbReference type="AlphaFoldDB" id="A0A917Q643"/>
<dbReference type="GO" id="GO:0005737">
    <property type="term" value="C:cytoplasm"/>
    <property type="evidence" value="ECO:0007669"/>
    <property type="project" value="TreeGrafter"/>
</dbReference>
<dbReference type="RefSeq" id="WP_188911123.1">
    <property type="nucleotide sequence ID" value="NZ_BMMF01000004.1"/>
</dbReference>
<dbReference type="GO" id="GO:0016491">
    <property type="term" value="F:oxidoreductase activity"/>
    <property type="evidence" value="ECO:0007669"/>
    <property type="project" value="UniProtKB-KW"/>
</dbReference>
<dbReference type="Gene3D" id="3.30.9.10">
    <property type="entry name" value="D-Amino Acid Oxidase, subunit A, domain 2"/>
    <property type="match status" value="1"/>
</dbReference>
<evidence type="ECO:0000259" key="2">
    <source>
        <dbReference type="Pfam" id="PF01266"/>
    </source>
</evidence>
<dbReference type="PANTHER" id="PTHR13847:SF289">
    <property type="entry name" value="GLYCINE OXIDASE"/>
    <property type="match status" value="1"/>
</dbReference>
<comment type="caution">
    <text evidence="3">The sequence shown here is derived from an EMBL/GenBank/DDBJ whole genome shotgun (WGS) entry which is preliminary data.</text>
</comment>
<accession>A0A917Q643</accession>